<feature type="transmembrane region" description="Helical" evidence="8">
    <location>
        <begin position="1137"/>
        <end position="1160"/>
    </location>
</feature>
<evidence type="ECO:0000256" key="6">
    <source>
        <dbReference type="ARBA" id="ARBA00023136"/>
    </source>
</evidence>
<protein>
    <recommendedName>
        <fullName evidence="13">Sodium/nucleoside cotransporter</fullName>
    </recommendedName>
</protein>
<feature type="transmembrane region" description="Helical" evidence="8">
    <location>
        <begin position="647"/>
        <end position="668"/>
    </location>
</feature>
<feature type="transmembrane region" description="Helical" evidence="8">
    <location>
        <begin position="47"/>
        <end position="67"/>
    </location>
</feature>
<evidence type="ECO:0000259" key="10">
    <source>
        <dbReference type="Pfam" id="PF07662"/>
    </source>
</evidence>
<dbReference type="InterPro" id="IPR018270">
    <property type="entry name" value="C_nuclsd_transpt_met_bac"/>
</dbReference>
<evidence type="ECO:0000256" key="5">
    <source>
        <dbReference type="ARBA" id="ARBA00022989"/>
    </source>
</evidence>
<dbReference type="InterPro" id="IPR002668">
    <property type="entry name" value="CNT_N_dom"/>
</dbReference>
<comment type="similarity">
    <text evidence="2">Belongs to the concentrative nucleoside transporter (CNT) (TC 2.A.41) family.</text>
</comment>
<dbReference type="InterPro" id="IPR011657">
    <property type="entry name" value="CNT_C_dom"/>
</dbReference>
<evidence type="ECO:0000259" key="9">
    <source>
        <dbReference type="Pfam" id="PF01773"/>
    </source>
</evidence>
<feature type="compositionally biased region" description="Basic and acidic residues" evidence="7">
    <location>
        <begin position="592"/>
        <end position="602"/>
    </location>
</feature>
<name>A0A0L8GET0_OCTBM</name>
<dbReference type="OrthoDB" id="6075923at2759"/>
<keyword evidence="3" id="KW-1003">Cell membrane</keyword>
<evidence type="ECO:0000313" key="12">
    <source>
        <dbReference type="EMBL" id="KOF75359.1"/>
    </source>
</evidence>
<accession>A0A0L8GET0</accession>
<feature type="domain" description="Concentrative nucleoside transporter N-terminal" evidence="9">
    <location>
        <begin position="729"/>
        <end position="801"/>
    </location>
</feature>
<sequence length="1161" mass="128287">MHACIRTYIRTYIYTYIQTWKEHVAALLVLTLNCSSSGSGSSISSNINGGVVVMVVVVVVAAVGVIVMVVVLSVVLVVVVVVVIVVAVVVVLMVVVVVVVVVVLLVVVVVVVVVVVIVVVVAAAAAISCNRSCFGFIFLLISFWFKYVYLKACVYILGGGGHIRECVCECKVHVNICVYMFVYTYACNSNYILINTCTVFLTSMDKFLKKRKLDADEETQGLRQSVEAAVTDSDAASSKFPRKDGINLQLEVRQYCVNYIALGFTWTGNPDCPSPLCTACGEKLANRVMAPAKLKRYLTTKRPELSGKNEQYFKRELAFNKRQVSMFAKKFKLSDKGQEASYAVAEIVARKMKSHTIAETVILPACREIVRTMFGEDAVSELNKIPLSDNTIMVRALNLQSCDSDFDSWTGLPVVFLDKTLFHVAPVHSAVEMSCNVTGAKQYQPLPFRWIGDCWSSINNLAPNCASECNFLGANPGSFMTELFKDMRPPWQRRLAIRSINTLQFDIPTALSLRGGAEKFLTVENAFPSLACAKHGFGPDESMSSDSVQLSISIPPINGSAVMASIISSLISFSDSRTNNVGFTEIPDSELNFKRDPKRLGPEDPEPEEQSYYQKAKPYLRTGFYITLVILYVIYFGWAMHFGQGDGASICLLVLTLFAAFVIIFNFLNKRFKLNDQILGNVNEKMQTYTGERIRTYCRWFMIALALAVVIWVIVEVAMKQPNNLVSLAGLAFYVLVFYIFSIERKKVKWHTVFWGLMIQLIMAIIIIRTQAGYNAFEFLGDQVSDFLTHSDEGAKFVFGASFEDHLMAFKIFPTVVFFSSIMSMLYYLGVMQAVVLIIGRAISFCMDTTPAESITAASNIFVGMTESPLLVKPFLNEMTGSELHAVMTGGFATISGSLLGFYANFGAKPQHLLSASVMSAPAALALSKLLYPETEISKASVKDYSKIGKGSEKSLLDAASRGASQSIKLVANIGVNLIAFISILSFVNAVLVWMGERVYIEKLTFEKICSYLLYPVAFLMGTARDDCLQVAELIGTKTFLNEMIAYSRLKKYVDNRKIFDNYTMYYNMTDDWTQIGRDIFLNHTTTTLVGGFMTPRSEVISTYALCGFANIGSMGIVLGGLTILAPQKRDIIAQTVVRAMIAGNVACFLTACIAGLMIYE</sequence>
<proteinExistence type="inferred from homology"/>
<feature type="region of interest" description="Disordered" evidence="7">
    <location>
        <begin position="592"/>
        <end position="611"/>
    </location>
</feature>
<evidence type="ECO:0000256" key="4">
    <source>
        <dbReference type="ARBA" id="ARBA00022692"/>
    </source>
</evidence>
<feature type="transmembrane region" description="Helical" evidence="8">
    <location>
        <begin position="753"/>
        <end position="772"/>
    </location>
</feature>
<feature type="transmembrane region" description="Helical" evidence="8">
    <location>
        <begin position="102"/>
        <end position="127"/>
    </location>
</feature>
<feature type="transmembrane region" description="Helical" evidence="8">
    <location>
        <begin position="622"/>
        <end position="641"/>
    </location>
</feature>
<feature type="transmembrane region" description="Helical" evidence="8">
    <location>
        <begin position="1101"/>
        <end position="1125"/>
    </location>
</feature>
<comment type="subcellular location">
    <subcellularLocation>
        <location evidence="1">Cell membrane</location>
        <topology evidence="1">Multi-pass membrane protein</topology>
    </subcellularLocation>
</comment>
<evidence type="ECO:0000259" key="11">
    <source>
        <dbReference type="Pfam" id="PF07670"/>
    </source>
</evidence>
<evidence type="ECO:0000256" key="7">
    <source>
        <dbReference type="SAM" id="MobiDB-lite"/>
    </source>
</evidence>
<evidence type="ECO:0000256" key="8">
    <source>
        <dbReference type="SAM" id="Phobius"/>
    </source>
</evidence>
<dbReference type="AlphaFoldDB" id="A0A0L8GET0"/>
<dbReference type="STRING" id="37653.A0A0L8GET0"/>
<gene>
    <name evidence="12" type="ORF">OCBIM_22034883mg</name>
</gene>
<feature type="transmembrane region" description="Helical" evidence="8">
    <location>
        <begin position="74"/>
        <end position="96"/>
    </location>
</feature>
<feature type="domain" description="Concentrative nucleoside transporter C-terminal" evidence="10">
    <location>
        <begin position="912"/>
        <end position="1156"/>
    </location>
</feature>
<dbReference type="NCBIfam" id="TIGR00804">
    <property type="entry name" value="nupC"/>
    <property type="match status" value="1"/>
</dbReference>
<reference evidence="12" key="1">
    <citation type="submission" date="2015-07" db="EMBL/GenBank/DDBJ databases">
        <title>MeaNS - Measles Nucleotide Surveillance Program.</title>
        <authorList>
            <person name="Tran T."/>
            <person name="Druce J."/>
        </authorList>
    </citation>
    <scope>NUCLEOTIDE SEQUENCE</scope>
    <source>
        <strain evidence="12">UCB-OBI-ISO-001</strain>
        <tissue evidence="12">Gonad</tissue>
    </source>
</reference>
<feature type="domain" description="Nucleoside transporter/FeoB GTPase Gate" evidence="11">
    <location>
        <begin position="809"/>
        <end position="908"/>
    </location>
</feature>
<evidence type="ECO:0000256" key="2">
    <source>
        <dbReference type="ARBA" id="ARBA00009033"/>
    </source>
</evidence>
<dbReference type="InterPro" id="IPR011642">
    <property type="entry name" value="Gate_dom"/>
</dbReference>
<keyword evidence="4 8" id="KW-0812">Transmembrane</keyword>
<dbReference type="GO" id="GO:0005886">
    <property type="term" value="C:plasma membrane"/>
    <property type="evidence" value="ECO:0007669"/>
    <property type="project" value="UniProtKB-SubCell"/>
</dbReference>
<feature type="transmembrane region" description="Helical" evidence="8">
    <location>
        <begin position="700"/>
        <end position="719"/>
    </location>
</feature>
<feature type="transmembrane region" description="Helical" evidence="8">
    <location>
        <begin position="725"/>
        <end position="741"/>
    </location>
</feature>
<evidence type="ECO:0008006" key="13">
    <source>
        <dbReference type="Google" id="ProtNLM"/>
    </source>
</evidence>
<dbReference type="PANTHER" id="PTHR10590">
    <property type="entry name" value="SODIUM/NUCLEOSIDE COTRANSPORTER"/>
    <property type="match status" value="1"/>
</dbReference>
<evidence type="ECO:0000256" key="1">
    <source>
        <dbReference type="ARBA" id="ARBA00004651"/>
    </source>
</evidence>
<keyword evidence="5 8" id="KW-1133">Transmembrane helix</keyword>
<dbReference type="PANTHER" id="PTHR10590:SF4">
    <property type="entry name" value="SOLUTE CARRIER FAMILY 28 MEMBER 3"/>
    <property type="match status" value="1"/>
</dbReference>
<dbReference type="GO" id="GO:0005415">
    <property type="term" value="F:nucleoside:sodium symporter activity"/>
    <property type="evidence" value="ECO:0007669"/>
    <property type="project" value="TreeGrafter"/>
</dbReference>
<feature type="transmembrane region" description="Helical" evidence="8">
    <location>
        <begin position="970"/>
        <end position="995"/>
    </location>
</feature>
<dbReference type="Pfam" id="PF07670">
    <property type="entry name" value="Gate"/>
    <property type="match status" value="1"/>
</dbReference>
<evidence type="ECO:0000256" key="3">
    <source>
        <dbReference type="ARBA" id="ARBA00022475"/>
    </source>
</evidence>
<feature type="transmembrane region" description="Helical" evidence="8">
    <location>
        <begin position="812"/>
        <end position="839"/>
    </location>
</feature>
<feature type="transmembrane region" description="Helical" evidence="8">
    <location>
        <begin position="178"/>
        <end position="202"/>
    </location>
</feature>
<organism evidence="12">
    <name type="scientific">Octopus bimaculoides</name>
    <name type="common">California two-spotted octopus</name>
    <dbReference type="NCBI Taxonomy" id="37653"/>
    <lineage>
        <taxon>Eukaryota</taxon>
        <taxon>Metazoa</taxon>
        <taxon>Spiralia</taxon>
        <taxon>Lophotrochozoa</taxon>
        <taxon>Mollusca</taxon>
        <taxon>Cephalopoda</taxon>
        <taxon>Coleoidea</taxon>
        <taxon>Octopodiformes</taxon>
        <taxon>Octopoda</taxon>
        <taxon>Incirrata</taxon>
        <taxon>Octopodidae</taxon>
        <taxon>Octopus</taxon>
    </lineage>
</organism>
<dbReference type="Pfam" id="PF01773">
    <property type="entry name" value="Nucleos_tra2_N"/>
    <property type="match status" value="1"/>
</dbReference>
<dbReference type="EMBL" id="KQ422206">
    <property type="protein sequence ID" value="KOF75359.1"/>
    <property type="molecule type" value="Genomic_DNA"/>
</dbReference>
<keyword evidence="6 8" id="KW-0472">Membrane</keyword>
<dbReference type="InterPro" id="IPR008276">
    <property type="entry name" value="C_nuclsd_transpt"/>
</dbReference>
<feature type="transmembrane region" description="Helical" evidence="8">
    <location>
        <begin position="134"/>
        <end position="158"/>
    </location>
</feature>
<dbReference type="Pfam" id="PF07662">
    <property type="entry name" value="Nucleos_tra2_C"/>
    <property type="match status" value="1"/>
</dbReference>